<proteinExistence type="predicted"/>
<dbReference type="EMBL" id="CP138858">
    <property type="protein sequence ID" value="WPJ97170.1"/>
    <property type="molecule type" value="Genomic_DNA"/>
</dbReference>
<dbReference type="Gene3D" id="1.25.40.10">
    <property type="entry name" value="Tetratricopeptide repeat domain"/>
    <property type="match status" value="3"/>
</dbReference>
<name>A0ABZ0RLS8_9BACT</name>
<reference evidence="2 3" key="1">
    <citation type="submission" date="2023-11" db="EMBL/GenBank/DDBJ databases">
        <title>Coraliomargarita sp. nov., isolated from marine algae.</title>
        <authorList>
            <person name="Lee J.K."/>
            <person name="Baek J.H."/>
            <person name="Kim J.M."/>
            <person name="Choi D.G."/>
            <person name="Jeon C.O."/>
        </authorList>
    </citation>
    <scope>NUCLEOTIDE SEQUENCE [LARGE SCALE GENOMIC DNA]</scope>
    <source>
        <strain evidence="2 3">J2-16</strain>
    </source>
</reference>
<dbReference type="Pfam" id="PF13432">
    <property type="entry name" value="TPR_16"/>
    <property type="match status" value="2"/>
</dbReference>
<accession>A0ABZ0RLS8</accession>
<dbReference type="Pfam" id="PF13174">
    <property type="entry name" value="TPR_6"/>
    <property type="match status" value="1"/>
</dbReference>
<keyword evidence="1" id="KW-0732">Signal</keyword>
<dbReference type="InterPro" id="IPR039340">
    <property type="entry name" value="Tfc4/TFIIIC-102/Sfc4"/>
</dbReference>
<keyword evidence="3" id="KW-1185">Reference proteome</keyword>
<organism evidence="2 3">
    <name type="scientific">Coraliomargarita algicola</name>
    <dbReference type="NCBI Taxonomy" id="3092156"/>
    <lineage>
        <taxon>Bacteria</taxon>
        <taxon>Pseudomonadati</taxon>
        <taxon>Verrucomicrobiota</taxon>
        <taxon>Opitutia</taxon>
        <taxon>Puniceicoccales</taxon>
        <taxon>Coraliomargaritaceae</taxon>
        <taxon>Coraliomargarita</taxon>
    </lineage>
</organism>
<evidence type="ECO:0000313" key="3">
    <source>
        <dbReference type="Proteomes" id="UP001324993"/>
    </source>
</evidence>
<dbReference type="Proteomes" id="UP001324993">
    <property type="component" value="Chromosome"/>
</dbReference>
<dbReference type="PANTHER" id="PTHR23082:SF0">
    <property type="entry name" value="GENERAL TRANSCRIPTION FACTOR 3C POLYPEPTIDE 3"/>
    <property type="match status" value="1"/>
</dbReference>
<feature type="signal peptide" evidence="1">
    <location>
        <begin position="1"/>
        <end position="26"/>
    </location>
</feature>
<dbReference type="InterPro" id="IPR019734">
    <property type="entry name" value="TPR_rpt"/>
</dbReference>
<protein>
    <submittedName>
        <fullName evidence="2">Tetratricopeptide repeat protein</fullName>
    </submittedName>
</protein>
<evidence type="ECO:0000313" key="2">
    <source>
        <dbReference type="EMBL" id="WPJ97170.1"/>
    </source>
</evidence>
<dbReference type="RefSeq" id="WP_319834019.1">
    <property type="nucleotide sequence ID" value="NZ_CP138858.1"/>
</dbReference>
<evidence type="ECO:0000256" key="1">
    <source>
        <dbReference type="SAM" id="SignalP"/>
    </source>
</evidence>
<dbReference type="SUPFAM" id="SSF48452">
    <property type="entry name" value="TPR-like"/>
    <property type="match status" value="2"/>
</dbReference>
<sequence length="1031" mass="118308">MNNYPYKKSVFILCLSILLNLLSFGAAPKGGESTAGQLQRVKALINSQQLVQARPIMQRLKQAPDVEKRLHSTFDFYIALSYVFDYYDAKDAEALNQAITLFTDFIKKYPRNTLVPMARYNIADLHAVSKNYKEALKAYIPLYTNPVPGIERNEVLQKIILIYIVEDQWVAGMPYFEAGMRTSDSSEDRTTYAAYLLIAKAKQGDVSDSREFLSFFNSSAPVFYTPRFNASLMEIGDQLRKAGDLATASLFYRFVRSYESLEVGLGHYVRRLKREITQYEDNPVLRNFYQQTKTKLDNAEADLTALKASTNYTPLLNWRIASVYMDMGREWEAYWRFRVMVDEYPDHEYAEDIIFSSFSLGHKLGESEDAELLGKRYLENQNFKRYRATIADTISTDYLEGGEFQKVYQISRWYAAIDPNDPAASLLLFKHGMARLMRFETSELIRDFQLFRENYGETKSSLVINYFLGLGYLTEERHQIALERFEDVLANPSTRFRADAFFRKALCVMGLDRLDEARDLLLEFVERYPDNVLRAQAELVLGNLVNLLGDVENALGHYYLIEQYTDDPGLLASGELKIAQILFDRGEETAALERLQNFIQSYPEESEIIPVVVALAGFYDQLEQPRVALNTIRGPLDQFFEMTEVDELDGLLVDYLKKDRSLRAMRRETEAFLGRVSETPELLKELIGDRGKQYRYFKQHPQIDALVKYRFVQDNAFRNEILEHYKVLDEAHAQRVAEFTASQPEATPPEQAPYPVVTHPVLEALKAEIEQLNEAIPATSADDWLAGRLAQAQQADDIPLVVRIEAALAAAEEPNLKPRPEFLALVHDEVLWPQLGLAGQIWILQEFAHAKPEEVIVQLEASKLDYMNSSLELEMHQLLAECYQQVGRTRDAIDRYKLLIKRFAAADQAGEAALRIGRMEIDAQNYDAAREQLETILYRNEWRGQRHGDALLWIGRAYVAEGKFSEAHGFFERIMLGYPGFNELLATVYYEDILVLKQMGELESAQTVYEAFQITPGLEDTEAAALIRKEF</sequence>
<dbReference type="InterPro" id="IPR011990">
    <property type="entry name" value="TPR-like_helical_dom_sf"/>
</dbReference>
<gene>
    <name evidence="2" type="ORF">SH580_05540</name>
</gene>
<dbReference type="PANTHER" id="PTHR23082">
    <property type="entry name" value="TRANSCRIPTION INITIATION FACTOR IIIC TFIIIC , POLYPEPTIDE 3-RELATED"/>
    <property type="match status" value="1"/>
</dbReference>
<feature type="chain" id="PRO_5047431573" evidence="1">
    <location>
        <begin position="27"/>
        <end position="1031"/>
    </location>
</feature>